<organism evidence="1 2">
    <name type="scientific">Brassica rapa subsp. trilocularis</name>
    <dbReference type="NCBI Taxonomy" id="1813537"/>
    <lineage>
        <taxon>Eukaryota</taxon>
        <taxon>Viridiplantae</taxon>
        <taxon>Streptophyta</taxon>
        <taxon>Embryophyta</taxon>
        <taxon>Tracheophyta</taxon>
        <taxon>Spermatophyta</taxon>
        <taxon>Magnoliopsida</taxon>
        <taxon>eudicotyledons</taxon>
        <taxon>Gunneridae</taxon>
        <taxon>Pentapetalae</taxon>
        <taxon>rosids</taxon>
        <taxon>malvids</taxon>
        <taxon>Brassicales</taxon>
        <taxon>Brassicaceae</taxon>
        <taxon>Brassiceae</taxon>
        <taxon>Brassica</taxon>
    </lineage>
</organism>
<evidence type="ECO:0000313" key="1">
    <source>
        <dbReference type="EMBL" id="KAG5384754.1"/>
    </source>
</evidence>
<name>A0ABQ7LDW0_BRACM</name>
<feature type="non-terminal residue" evidence="1">
    <location>
        <position position="1"/>
    </location>
</feature>
<protein>
    <submittedName>
        <fullName evidence="1">Uncharacterized protein</fullName>
    </submittedName>
</protein>
<proteinExistence type="predicted"/>
<comment type="caution">
    <text evidence="1">The sequence shown here is derived from an EMBL/GenBank/DDBJ whole genome shotgun (WGS) entry which is preliminary data.</text>
</comment>
<evidence type="ECO:0000313" key="2">
    <source>
        <dbReference type="Proteomes" id="UP000823674"/>
    </source>
</evidence>
<sequence length="260" mass="29910">SQHFRPYSSQESIECKSLLCGRTRTTHCKSSEPKWFIYLLKSIFHLKCRFVFHIVVFYTNSTGVLLLEQVPGTRPVDRLKRTTKQGLTNGFTFLFTRRSMNEAEKRPTMSEVVDMLMNNLWRKWVILKNLVLVLDMEVAKLTNIQASEAAQIVGICVDAHIETELPWSLADIVWYIYTFQLKLKNFNFTSKNQNLHHFSRAKVSEAVQPEVVANRSYAKVDKTCCVTEAPSISDGSLAGRTSSCCFGRRNHVWNESTMRT</sequence>
<keyword evidence="2" id="KW-1185">Reference proteome</keyword>
<gene>
    <name evidence="1" type="primary">A09p043110.1_BraROA</name>
    <name evidence="1" type="ORF">IGI04_036224</name>
</gene>
<dbReference type="EMBL" id="JADBGQ010000008">
    <property type="protein sequence ID" value="KAG5384754.1"/>
    <property type="molecule type" value="Genomic_DNA"/>
</dbReference>
<dbReference type="Proteomes" id="UP000823674">
    <property type="component" value="Chromosome A09"/>
</dbReference>
<accession>A0ABQ7LDW0</accession>
<reference evidence="1 2" key="1">
    <citation type="submission" date="2021-03" db="EMBL/GenBank/DDBJ databases">
        <authorList>
            <person name="King G.J."/>
            <person name="Bancroft I."/>
            <person name="Baten A."/>
            <person name="Bloomfield J."/>
            <person name="Borpatragohain P."/>
            <person name="He Z."/>
            <person name="Irish N."/>
            <person name="Irwin J."/>
            <person name="Liu K."/>
            <person name="Mauleon R.P."/>
            <person name="Moore J."/>
            <person name="Morris R."/>
            <person name="Ostergaard L."/>
            <person name="Wang B."/>
            <person name="Wells R."/>
        </authorList>
    </citation>
    <scope>NUCLEOTIDE SEQUENCE [LARGE SCALE GENOMIC DNA]</scope>
    <source>
        <strain evidence="1">R-o-18</strain>
        <tissue evidence="1">Leaf</tissue>
    </source>
</reference>